<accession>M4BK92</accession>
<dbReference type="EnsemblProtists" id="HpaT806825">
    <property type="protein sequence ID" value="HpaP806825"/>
    <property type="gene ID" value="HpaG806825"/>
</dbReference>
<evidence type="ECO:0000313" key="2">
    <source>
        <dbReference type="Proteomes" id="UP000011713"/>
    </source>
</evidence>
<name>M4BK92_HYAAE</name>
<dbReference type="EMBL" id="JH598349">
    <property type="status" value="NOT_ANNOTATED_CDS"/>
    <property type="molecule type" value="Genomic_DNA"/>
</dbReference>
<proteinExistence type="predicted"/>
<dbReference type="AlphaFoldDB" id="M4BK92"/>
<evidence type="ECO:0000313" key="1">
    <source>
        <dbReference type="EnsemblProtists" id="HpaP806825"/>
    </source>
</evidence>
<dbReference type="VEuPathDB" id="FungiDB:HpaG806825"/>
<dbReference type="Proteomes" id="UP000011713">
    <property type="component" value="Unassembled WGS sequence"/>
</dbReference>
<keyword evidence="2" id="KW-1185">Reference proteome</keyword>
<dbReference type="InParanoid" id="M4BK92"/>
<reference evidence="1" key="2">
    <citation type="submission" date="2015-06" db="UniProtKB">
        <authorList>
            <consortium name="EnsemblProtists"/>
        </authorList>
    </citation>
    <scope>IDENTIFICATION</scope>
    <source>
        <strain evidence="1">Emoy2</strain>
    </source>
</reference>
<sequence>MYKCETCFGSSGQVMRSCGKVPQGNRQTGQHILPIPRIIGYISLACKKTRPTTSAVVTTSRAAVYHPPFCYCAIWQREKDFNCSRYLCFSRIERLVISCWSAGDPYWPKRSERMHTRTCASLA</sequence>
<protein>
    <submittedName>
        <fullName evidence="1">Uncharacterized protein</fullName>
    </submittedName>
</protein>
<organism evidence="1 2">
    <name type="scientific">Hyaloperonospora arabidopsidis (strain Emoy2)</name>
    <name type="common">Downy mildew agent</name>
    <name type="synonym">Peronospora arabidopsidis</name>
    <dbReference type="NCBI Taxonomy" id="559515"/>
    <lineage>
        <taxon>Eukaryota</taxon>
        <taxon>Sar</taxon>
        <taxon>Stramenopiles</taxon>
        <taxon>Oomycota</taxon>
        <taxon>Peronosporomycetes</taxon>
        <taxon>Peronosporales</taxon>
        <taxon>Peronosporaceae</taxon>
        <taxon>Hyaloperonospora</taxon>
    </lineage>
</organism>
<reference evidence="2" key="1">
    <citation type="journal article" date="2010" name="Science">
        <title>Signatures of adaptation to obligate biotrophy in the Hyaloperonospora arabidopsidis genome.</title>
        <authorList>
            <person name="Baxter L."/>
            <person name="Tripathy S."/>
            <person name="Ishaque N."/>
            <person name="Boot N."/>
            <person name="Cabral A."/>
            <person name="Kemen E."/>
            <person name="Thines M."/>
            <person name="Ah-Fong A."/>
            <person name="Anderson R."/>
            <person name="Badejoko W."/>
            <person name="Bittner-Eddy P."/>
            <person name="Boore J.L."/>
            <person name="Chibucos M.C."/>
            <person name="Coates M."/>
            <person name="Dehal P."/>
            <person name="Delehaunty K."/>
            <person name="Dong S."/>
            <person name="Downton P."/>
            <person name="Dumas B."/>
            <person name="Fabro G."/>
            <person name="Fronick C."/>
            <person name="Fuerstenberg S.I."/>
            <person name="Fulton L."/>
            <person name="Gaulin E."/>
            <person name="Govers F."/>
            <person name="Hughes L."/>
            <person name="Humphray S."/>
            <person name="Jiang R.H."/>
            <person name="Judelson H."/>
            <person name="Kamoun S."/>
            <person name="Kyung K."/>
            <person name="Meijer H."/>
            <person name="Minx P."/>
            <person name="Morris P."/>
            <person name="Nelson J."/>
            <person name="Phuntumart V."/>
            <person name="Qutob D."/>
            <person name="Rehmany A."/>
            <person name="Rougon-Cardoso A."/>
            <person name="Ryden P."/>
            <person name="Torto-Alalibo T."/>
            <person name="Studholme D."/>
            <person name="Wang Y."/>
            <person name="Win J."/>
            <person name="Wood J."/>
            <person name="Clifton S.W."/>
            <person name="Rogers J."/>
            <person name="Van den Ackerveken G."/>
            <person name="Jones J.D."/>
            <person name="McDowell J.M."/>
            <person name="Beynon J."/>
            <person name="Tyler B.M."/>
        </authorList>
    </citation>
    <scope>NUCLEOTIDE SEQUENCE [LARGE SCALE GENOMIC DNA]</scope>
    <source>
        <strain evidence="2">Emoy2</strain>
    </source>
</reference>
<dbReference type="HOGENOM" id="CLU_2019663_0_0_1"/>